<dbReference type="SFLD" id="SFLDG01129">
    <property type="entry name" value="C1.5:_HAD__Beta-PGM__Phosphata"/>
    <property type="match status" value="1"/>
</dbReference>
<name>A0A8I0A5L4_9CLOT</name>
<dbReference type="FunFam" id="3.40.50.1000:FF:000022">
    <property type="entry name" value="Phosphoglycolate phosphatase"/>
    <property type="match status" value="1"/>
</dbReference>
<dbReference type="NCBIfam" id="TIGR01549">
    <property type="entry name" value="HAD-SF-IA-v1"/>
    <property type="match status" value="1"/>
</dbReference>
<dbReference type="SFLD" id="SFLDS00003">
    <property type="entry name" value="Haloacid_Dehalogenase"/>
    <property type="match status" value="1"/>
</dbReference>
<organism evidence="1 2">
    <name type="scientific">Clostridium lentum</name>
    <dbReference type="NCBI Taxonomy" id="2763037"/>
    <lineage>
        <taxon>Bacteria</taxon>
        <taxon>Bacillati</taxon>
        <taxon>Bacillota</taxon>
        <taxon>Clostridia</taxon>
        <taxon>Eubacteriales</taxon>
        <taxon>Clostridiaceae</taxon>
        <taxon>Clostridium</taxon>
    </lineage>
</organism>
<keyword evidence="1" id="KW-0378">Hydrolase</keyword>
<dbReference type="PANTHER" id="PTHR43434:SF1">
    <property type="entry name" value="PHOSPHOGLYCOLATE PHOSPHATASE"/>
    <property type="match status" value="1"/>
</dbReference>
<dbReference type="SUPFAM" id="SSF56784">
    <property type="entry name" value="HAD-like"/>
    <property type="match status" value="1"/>
</dbReference>
<dbReference type="PANTHER" id="PTHR43434">
    <property type="entry name" value="PHOSPHOGLYCOLATE PHOSPHATASE"/>
    <property type="match status" value="1"/>
</dbReference>
<dbReference type="InterPro" id="IPR041492">
    <property type="entry name" value="HAD_2"/>
</dbReference>
<accession>A0A8I0A5L4</accession>
<dbReference type="EMBL" id="JACOOQ010000013">
    <property type="protein sequence ID" value="MBC5640498.1"/>
    <property type="molecule type" value="Genomic_DNA"/>
</dbReference>
<protein>
    <submittedName>
        <fullName evidence="1">HAD family hydrolase</fullName>
    </submittedName>
</protein>
<dbReference type="SFLD" id="SFLDG01135">
    <property type="entry name" value="C1.5.6:_HAD__Beta-PGM__Phospha"/>
    <property type="match status" value="1"/>
</dbReference>
<sequence length="216" mass="24379">MYKVAIFDLDGTLLNTLKDLADACNFALRSHGFSEHQIDEYKYFLGNGVYKLVERALPMDKKDGETVDKVLTEFKKYYEKHKSDFTKPYDGIEELLIALKETGIKTAVVSNKPHEFAVEIVERYFGKSFDIVFGKREGYLAKPDPTTVIETLNHFKCKKEEAVYIGDSDVDMFTGKNAGLFSIGVAWGFRGARELSAAGANKIVYTSEELLSEIIK</sequence>
<dbReference type="InterPro" id="IPR023198">
    <property type="entry name" value="PGP-like_dom2"/>
</dbReference>
<dbReference type="InterPro" id="IPR036412">
    <property type="entry name" value="HAD-like_sf"/>
</dbReference>
<dbReference type="Proteomes" id="UP000662088">
    <property type="component" value="Unassembled WGS sequence"/>
</dbReference>
<dbReference type="GO" id="GO:0008967">
    <property type="term" value="F:phosphoglycolate phosphatase activity"/>
    <property type="evidence" value="ECO:0007669"/>
    <property type="project" value="TreeGrafter"/>
</dbReference>
<proteinExistence type="predicted"/>
<dbReference type="Gene3D" id="1.10.150.240">
    <property type="entry name" value="Putative phosphatase, domain 2"/>
    <property type="match status" value="1"/>
</dbReference>
<dbReference type="PROSITE" id="PS01228">
    <property type="entry name" value="COF_1"/>
    <property type="match status" value="1"/>
</dbReference>
<dbReference type="InterPro" id="IPR023214">
    <property type="entry name" value="HAD_sf"/>
</dbReference>
<dbReference type="PRINTS" id="PR00413">
    <property type="entry name" value="HADHALOGNASE"/>
</dbReference>
<comment type="caution">
    <text evidence="1">The sequence shown here is derived from an EMBL/GenBank/DDBJ whole genome shotgun (WGS) entry which is preliminary data.</text>
</comment>
<dbReference type="Gene3D" id="3.40.50.1000">
    <property type="entry name" value="HAD superfamily/HAD-like"/>
    <property type="match status" value="1"/>
</dbReference>
<dbReference type="RefSeq" id="WP_186835233.1">
    <property type="nucleotide sequence ID" value="NZ_JACOOQ010000013.1"/>
</dbReference>
<dbReference type="Pfam" id="PF13419">
    <property type="entry name" value="HAD_2"/>
    <property type="match status" value="1"/>
</dbReference>
<evidence type="ECO:0000313" key="2">
    <source>
        <dbReference type="Proteomes" id="UP000662088"/>
    </source>
</evidence>
<gene>
    <name evidence="1" type="ORF">H8R92_08730</name>
</gene>
<evidence type="ECO:0000313" key="1">
    <source>
        <dbReference type="EMBL" id="MBC5640498.1"/>
    </source>
</evidence>
<keyword evidence="2" id="KW-1185">Reference proteome</keyword>
<dbReference type="GO" id="GO:0006281">
    <property type="term" value="P:DNA repair"/>
    <property type="evidence" value="ECO:0007669"/>
    <property type="project" value="TreeGrafter"/>
</dbReference>
<dbReference type="AlphaFoldDB" id="A0A8I0A5L4"/>
<reference evidence="1" key="1">
    <citation type="submission" date="2020-08" db="EMBL/GenBank/DDBJ databases">
        <title>Genome public.</title>
        <authorList>
            <person name="Liu C."/>
            <person name="Sun Q."/>
        </authorList>
    </citation>
    <scope>NUCLEOTIDE SEQUENCE</scope>
    <source>
        <strain evidence="1">NSJ-42</strain>
    </source>
</reference>
<dbReference type="InterPro" id="IPR006439">
    <property type="entry name" value="HAD-SF_hydro_IA"/>
</dbReference>
<dbReference type="GO" id="GO:0005829">
    <property type="term" value="C:cytosol"/>
    <property type="evidence" value="ECO:0007669"/>
    <property type="project" value="TreeGrafter"/>
</dbReference>
<dbReference type="InterPro" id="IPR050155">
    <property type="entry name" value="HAD-like_hydrolase_sf"/>
</dbReference>